<dbReference type="EMBL" id="AMXN01000009">
    <property type="protein sequence ID" value="ELS59659.1"/>
    <property type="molecule type" value="Genomic_DNA"/>
</dbReference>
<accession>A0A9W5PBJ1</accession>
<sequence length="213" mass="24927">MGRKRFTSGEYTLQAYPITERFHFRLIQKAVQHSRNKMGRCNTFLMNGLYDQCRVFFPSGRKQISRSAGKGPPKQLPHRRIKGKRGFHHDNVIFLKRKLTLHASQKGNSLAVLNGYPFWLPGGARRIDDIGERTAVSRSKHIVFCFFARKRCHVHFKHLSGKARCGTSRLYQQERGPAVFQHVAQPFLWICRIKRQIRPACLQDSKYSYQHFR</sequence>
<evidence type="ECO:0000313" key="1">
    <source>
        <dbReference type="EMBL" id="ELS59659.1"/>
    </source>
</evidence>
<keyword evidence="2" id="KW-1185">Reference proteome</keyword>
<name>A0A9W5PBJ1_9BACI</name>
<organism evidence="1 2">
    <name type="scientific">Bacillus inaquosorum KCTC 13429</name>
    <dbReference type="NCBI Taxonomy" id="1236548"/>
    <lineage>
        <taxon>Bacteria</taxon>
        <taxon>Bacillati</taxon>
        <taxon>Bacillota</taxon>
        <taxon>Bacilli</taxon>
        <taxon>Bacillales</taxon>
        <taxon>Bacillaceae</taxon>
        <taxon>Bacillus</taxon>
    </lineage>
</organism>
<dbReference type="AntiFam" id="ANF00178">
    <property type="entry name" value="Shadow ORF (opposite dhbF)"/>
</dbReference>
<evidence type="ECO:0000313" key="2">
    <source>
        <dbReference type="Proteomes" id="UP000011182"/>
    </source>
</evidence>
<dbReference type="AlphaFoldDB" id="A0A9W5PBJ1"/>
<dbReference type="AntiFam" id="ANF00174">
    <property type="entry name" value="Shadow ORF (irp2)"/>
</dbReference>
<gene>
    <name evidence="1" type="ORF">BSI_40400</name>
</gene>
<comment type="caution">
    <text evidence="1">The sequence shown here is derived from an EMBL/GenBank/DDBJ whole genome shotgun (WGS) entry which is preliminary data.</text>
</comment>
<dbReference type="Proteomes" id="UP000011182">
    <property type="component" value="Unassembled WGS sequence"/>
</dbReference>
<proteinExistence type="predicted"/>
<protein>
    <submittedName>
        <fullName evidence="1">Uncharacterized protein</fullName>
    </submittedName>
</protein>
<reference evidence="1 2" key="1">
    <citation type="journal article" date="2014" name="Syst. Appl. Microbiol.">
        <title>Genomic insights into the taxonomic status of the three subspecies of Bacillus subtilis.</title>
        <authorList>
            <person name="Yi H."/>
            <person name="Chun J."/>
            <person name="Cha C.J."/>
        </authorList>
    </citation>
    <scope>NUCLEOTIDE SEQUENCE [LARGE SCALE GENOMIC DNA]</scope>
    <source>
        <strain evidence="1 2">KCTC 13429</strain>
    </source>
</reference>